<dbReference type="OrthoDB" id="7951177at2"/>
<evidence type="ECO:0000313" key="2">
    <source>
        <dbReference type="EMBL" id="SHF38722.1"/>
    </source>
</evidence>
<dbReference type="AlphaFoldDB" id="A0A0F5LTS2"/>
<dbReference type="PATRIC" id="fig|1121477.3.peg.2639"/>
<dbReference type="EMBL" id="FQVC01000007">
    <property type="protein sequence ID" value="SHF38722.1"/>
    <property type="molecule type" value="Genomic_DNA"/>
</dbReference>
<reference evidence="2 4" key="2">
    <citation type="submission" date="2016-11" db="EMBL/GenBank/DDBJ databases">
        <authorList>
            <person name="Jaros S."/>
            <person name="Januszkiewicz K."/>
            <person name="Wedrychowicz H."/>
        </authorList>
    </citation>
    <scope>NUCLEOTIDE SEQUENCE [LARGE SCALE GENOMIC DNA]</scope>
    <source>
        <strain evidence="2 4">DSM 17137</strain>
    </source>
</reference>
<name>A0A0F5LTS2_9HYPH</name>
<evidence type="ECO:0000313" key="3">
    <source>
        <dbReference type="Proteomes" id="UP000033608"/>
    </source>
</evidence>
<evidence type="ECO:0000313" key="1">
    <source>
        <dbReference type="EMBL" id="KKB85047.1"/>
    </source>
</evidence>
<dbReference type="STRING" id="1121477.SAMN02745223_02474"/>
<reference evidence="1 3" key="1">
    <citation type="submission" date="2015-03" db="EMBL/GenBank/DDBJ databases">
        <authorList>
            <person name="Hassan Y.I."/>
            <person name="Lepp D."/>
            <person name="Zhou T."/>
        </authorList>
    </citation>
    <scope>NUCLEOTIDE SEQUENCE [LARGE SCALE GENOMIC DNA]</scope>
    <source>
        <strain evidence="1 3">DSM 17137</strain>
    </source>
</reference>
<dbReference type="Proteomes" id="UP000033608">
    <property type="component" value="Unassembled WGS sequence"/>
</dbReference>
<dbReference type="RefSeq" id="WP_072866554.1">
    <property type="nucleotide sequence ID" value="NZ_FQVC01000007.1"/>
</dbReference>
<evidence type="ECO:0000313" key="4">
    <source>
        <dbReference type="Proteomes" id="UP000184533"/>
    </source>
</evidence>
<sequence>MVLDSLSDRMGGRDNVTPMRIAHNTLFTAREKLDLLQQLKADVAVAAQEGTPLGFDAEEIDLAMEEVRQGVQDGIGSSTVLRGDF</sequence>
<gene>
    <name evidence="2" type="ORF">SAMN02745223_02474</name>
    <name evidence="1" type="ORF">VW29_07750</name>
</gene>
<dbReference type="Proteomes" id="UP000184533">
    <property type="component" value="Unassembled WGS sequence"/>
</dbReference>
<protein>
    <submittedName>
        <fullName evidence="1">Uncharacterized protein</fullName>
    </submittedName>
</protein>
<dbReference type="EMBL" id="LAJF01000061">
    <property type="protein sequence ID" value="KKB85047.1"/>
    <property type="molecule type" value="Genomic_DNA"/>
</dbReference>
<keyword evidence="3" id="KW-1185">Reference proteome</keyword>
<organism evidence="1 3">
    <name type="scientific">Devosia limi DSM 17137</name>
    <dbReference type="NCBI Taxonomy" id="1121477"/>
    <lineage>
        <taxon>Bacteria</taxon>
        <taxon>Pseudomonadati</taxon>
        <taxon>Pseudomonadota</taxon>
        <taxon>Alphaproteobacteria</taxon>
        <taxon>Hyphomicrobiales</taxon>
        <taxon>Devosiaceae</taxon>
        <taxon>Devosia</taxon>
    </lineage>
</organism>
<proteinExistence type="predicted"/>
<accession>A0A0F5LTS2</accession>